<dbReference type="RefSeq" id="WP_180285385.1">
    <property type="nucleotide sequence ID" value="NZ_JABFDB010000028.1"/>
</dbReference>
<keyword evidence="2" id="KW-1185">Reference proteome</keyword>
<evidence type="ECO:0000313" key="1">
    <source>
        <dbReference type="EMBL" id="NYZ23614.1"/>
    </source>
</evidence>
<evidence type="ECO:0000313" key="2">
    <source>
        <dbReference type="Proteomes" id="UP000584642"/>
    </source>
</evidence>
<name>A0ABX2TKK4_9PROT</name>
<protein>
    <recommendedName>
        <fullName evidence="3">Histidine kinase</fullName>
    </recommendedName>
</protein>
<comment type="caution">
    <text evidence="1">The sequence shown here is derived from an EMBL/GenBank/DDBJ whole genome shotgun (WGS) entry which is preliminary data.</text>
</comment>
<gene>
    <name evidence="1" type="ORF">HND93_28275</name>
</gene>
<reference evidence="1 2" key="1">
    <citation type="submission" date="2020-05" db="EMBL/GenBank/DDBJ databases">
        <title>Azospirillum oleiclasticum sp. nov, a nitrogen-fixing and heavy crude oil-emulsifying bacterium isolated from the crude oil of Yumen Oilfield.</title>
        <authorList>
            <person name="Wu D."/>
            <person name="Cai M."/>
            <person name="Zhang X."/>
        </authorList>
    </citation>
    <scope>NUCLEOTIDE SEQUENCE [LARGE SCALE GENOMIC DNA]</scope>
    <source>
        <strain evidence="1 2">ROY-1-1-2</strain>
    </source>
</reference>
<dbReference type="EMBL" id="JABFDB010000028">
    <property type="protein sequence ID" value="NYZ23614.1"/>
    <property type="molecule type" value="Genomic_DNA"/>
</dbReference>
<dbReference type="Proteomes" id="UP000584642">
    <property type="component" value="Unassembled WGS sequence"/>
</dbReference>
<sequence>MAETSNAGGSEDKDLAGRLSRMCNRTSLMVIDATLRACASEDGPEAAVEVRALARRIVRATHDFKATLELQPEPAS</sequence>
<evidence type="ECO:0008006" key="3">
    <source>
        <dbReference type="Google" id="ProtNLM"/>
    </source>
</evidence>
<accession>A0ABX2TKK4</accession>
<organism evidence="1 2">
    <name type="scientific">Azospirillum oleiclasticum</name>
    <dbReference type="NCBI Taxonomy" id="2735135"/>
    <lineage>
        <taxon>Bacteria</taxon>
        <taxon>Pseudomonadati</taxon>
        <taxon>Pseudomonadota</taxon>
        <taxon>Alphaproteobacteria</taxon>
        <taxon>Rhodospirillales</taxon>
        <taxon>Azospirillaceae</taxon>
        <taxon>Azospirillum</taxon>
    </lineage>
</organism>
<proteinExistence type="predicted"/>